<dbReference type="GO" id="GO:0016020">
    <property type="term" value="C:membrane"/>
    <property type="evidence" value="ECO:0007669"/>
    <property type="project" value="UniProtKB-SubCell"/>
</dbReference>
<dbReference type="GO" id="GO:0022857">
    <property type="term" value="F:transmembrane transporter activity"/>
    <property type="evidence" value="ECO:0007669"/>
    <property type="project" value="InterPro"/>
</dbReference>
<feature type="transmembrane region" description="Helical" evidence="16">
    <location>
        <begin position="99"/>
        <end position="122"/>
    </location>
</feature>
<evidence type="ECO:0000256" key="11">
    <source>
        <dbReference type="ARBA" id="ARBA00044662"/>
    </source>
</evidence>
<organism evidence="18 19">
    <name type="scientific">Triparma columacea</name>
    <dbReference type="NCBI Taxonomy" id="722753"/>
    <lineage>
        <taxon>Eukaryota</taxon>
        <taxon>Sar</taxon>
        <taxon>Stramenopiles</taxon>
        <taxon>Ochrophyta</taxon>
        <taxon>Bolidophyceae</taxon>
        <taxon>Parmales</taxon>
        <taxon>Triparmaceae</taxon>
        <taxon>Triparma</taxon>
    </lineage>
</organism>
<comment type="catalytic activity">
    <reaction evidence="8">
        <text>D-galactose(in) = D-galactose(out)</text>
        <dbReference type="Rhea" id="RHEA:34915"/>
        <dbReference type="ChEBI" id="CHEBI:4139"/>
    </reaction>
    <physiologicalReaction direction="right-to-left" evidence="8">
        <dbReference type="Rhea" id="RHEA:34917"/>
    </physiologicalReaction>
</comment>
<evidence type="ECO:0000313" key="18">
    <source>
        <dbReference type="EMBL" id="GMI48493.1"/>
    </source>
</evidence>
<feature type="region of interest" description="Disordered" evidence="15">
    <location>
        <begin position="403"/>
        <end position="471"/>
    </location>
</feature>
<dbReference type="InterPro" id="IPR005829">
    <property type="entry name" value="Sugar_transporter_CS"/>
</dbReference>
<evidence type="ECO:0000256" key="8">
    <source>
        <dbReference type="ARBA" id="ARBA00044637"/>
    </source>
</evidence>
<feature type="transmembrane region" description="Helical" evidence="16">
    <location>
        <begin position="47"/>
        <end position="66"/>
    </location>
</feature>
<evidence type="ECO:0000256" key="9">
    <source>
        <dbReference type="ARBA" id="ARBA00044648"/>
    </source>
</evidence>
<evidence type="ECO:0000259" key="17">
    <source>
        <dbReference type="PROSITE" id="PS50850"/>
    </source>
</evidence>
<reference evidence="19" key="1">
    <citation type="journal article" date="2023" name="Commun. Biol.">
        <title>Genome analysis of Parmales, the sister group of diatoms, reveals the evolutionary specialization of diatoms from phago-mixotrophs to photoautotrophs.</title>
        <authorList>
            <person name="Ban H."/>
            <person name="Sato S."/>
            <person name="Yoshikawa S."/>
            <person name="Yamada K."/>
            <person name="Nakamura Y."/>
            <person name="Ichinomiya M."/>
            <person name="Sato N."/>
            <person name="Blanc-Mathieu R."/>
            <person name="Endo H."/>
            <person name="Kuwata A."/>
            <person name="Ogata H."/>
        </authorList>
    </citation>
    <scope>NUCLEOTIDE SEQUENCE [LARGE SCALE GENOMIC DNA]</scope>
</reference>
<evidence type="ECO:0000256" key="14">
    <source>
        <dbReference type="ARBA" id="ARBA00044780"/>
    </source>
</evidence>
<dbReference type="InterPro" id="IPR020846">
    <property type="entry name" value="MFS_dom"/>
</dbReference>
<comment type="caution">
    <text evidence="18">The sequence shown here is derived from an EMBL/GenBank/DDBJ whole genome shotgun (WGS) entry which is preliminary data.</text>
</comment>
<sequence length="471" mass="50656">MSSLKAAIVFASLNSVNLGYDVGTSSGLQVLLREESKFNLDDNKMEMYLALLNFASLLGCVIQPLVSSRYGRLKVFVLSSLLFISGVITQVLAGGYGALIAGRVMLGVGVGVGLSIDPVYISECSPKESRGTKVTWSEVSINFGITIGYGVSYLFSSTPSGFRYLLLFGTVGPCLIVLAVCMGWVVESPRWLIMKGRVQEAREVVEGLVGEGEVDGVILKTFATYLAGRKLDVYGRRPMLLCSLLLMFLGLILLTASLSTTSLTALALTGISTYYVGFSVGVGPVCWLYASEIYPTRYRPLFMSLCTAANRITGTAVAGTVTTAEGIAGAAAYYGAMAGVTAASFAGVWRYVVETKGVELEDMRKVFSEGMGDGDKKGTARILDDFGEVEVEGLESIEMEVVESSGMSEKGMKGRMGRAIDKVKGKTKRKKGKKYGRLGDEDESEDKDEYEEGGKLENRTQGIDEDDLDDI</sequence>
<feature type="transmembrane region" description="Helical" evidence="16">
    <location>
        <begin position="161"/>
        <end position="186"/>
    </location>
</feature>
<evidence type="ECO:0000256" key="15">
    <source>
        <dbReference type="SAM" id="MobiDB-lite"/>
    </source>
</evidence>
<evidence type="ECO:0000313" key="19">
    <source>
        <dbReference type="Proteomes" id="UP001165065"/>
    </source>
</evidence>
<feature type="compositionally biased region" description="Basic residues" evidence="15">
    <location>
        <begin position="425"/>
        <end position="436"/>
    </location>
</feature>
<name>A0A9W7LFS9_9STRA</name>
<evidence type="ECO:0000256" key="16">
    <source>
        <dbReference type="SAM" id="Phobius"/>
    </source>
</evidence>
<keyword evidence="5 16" id="KW-0812">Transmembrane</keyword>
<comment type="catalytic activity">
    <reaction evidence="11">
        <text>D-mannose(out) = D-mannose(in)</text>
        <dbReference type="Rhea" id="RHEA:78391"/>
        <dbReference type="ChEBI" id="CHEBI:4208"/>
    </reaction>
    <physiologicalReaction direction="left-to-right" evidence="11">
        <dbReference type="Rhea" id="RHEA:78392"/>
    </physiologicalReaction>
</comment>
<dbReference type="Pfam" id="PF00083">
    <property type="entry name" value="Sugar_tr"/>
    <property type="match status" value="1"/>
</dbReference>
<evidence type="ECO:0000256" key="1">
    <source>
        <dbReference type="ARBA" id="ARBA00004141"/>
    </source>
</evidence>
<evidence type="ECO:0000256" key="6">
    <source>
        <dbReference type="ARBA" id="ARBA00022989"/>
    </source>
</evidence>
<dbReference type="PANTHER" id="PTHR48020">
    <property type="entry name" value="PROTON MYO-INOSITOL COTRANSPORTER"/>
    <property type="match status" value="1"/>
</dbReference>
<dbReference type="InterPro" id="IPR003663">
    <property type="entry name" value="Sugar/inositol_transpt"/>
</dbReference>
<comment type="catalytic activity">
    <reaction evidence="12">
        <text>D-glucosamine(out) = D-glucosamine(in)</text>
        <dbReference type="Rhea" id="RHEA:78423"/>
        <dbReference type="ChEBI" id="CHEBI:58723"/>
    </reaction>
    <physiologicalReaction direction="left-to-right" evidence="12">
        <dbReference type="Rhea" id="RHEA:78424"/>
    </physiologicalReaction>
</comment>
<feature type="compositionally biased region" description="Acidic residues" evidence="15">
    <location>
        <begin position="440"/>
        <end position="451"/>
    </location>
</feature>
<comment type="catalytic activity">
    <reaction evidence="10">
        <text>D-xylose(out) = D-xylose(in)</text>
        <dbReference type="Rhea" id="RHEA:78427"/>
        <dbReference type="ChEBI" id="CHEBI:53455"/>
    </reaction>
    <physiologicalReaction direction="left-to-right" evidence="10">
        <dbReference type="Rhea" id="RHEA:78428"/>
    </physiologicalReaction>
</comment>
<keyword evidence="19" id="KW-1185">Reference proteome</keyword>
<feature type="transmembrane region" description="Helical" evidence="16">
    <location>
        <begin position="265"/>
        <end position="290"/>
    </location>
</feature>
<protein>
    <recommendedName>
        <fullName evidence="14">Hexose transporter 1</fullName>
    </recommendedName>
</protein>
<proteinExistence type="inferred from homology"/>
<accession>A0A9W7LFS9</accession>
<dbReference type="EMBL" id="BRYA01000402">
    <property type="protein sequence ID" value="GMI48493.1"/>
    <property type="molecule type" value="Genomic_DNA"/>
</dbReference>
<keyword evidence="4" id="KW-0813">Transport</keyword>
<comment type="subunit">
    <text evidence="3">Homodimer.</text>
</comment>
<dbReference type="PROSITE" id="PS00217">
    <property type="entry name" value="SUGAR_TRANSPORT_2"/>
    <property type="match status" value="1"/>
</dbReference>
<dbReference type="PROSITE" id="PS50850">
    <property type="entry name" value="MFS"/>
    <property type="match status" value="1"/>
</dbReference>
<comment type="catalytic activity">
    <reaction evidence="13">
        <text>D-fructose(out) = D-fructose(in)</text>
        <dbReference type="Rhea" id="RHEA:60372"/>
        <dbReference type="ChEBI" id="CHEBI:37721"/>
    </reaction>
    <physiologicalReaction direction="left-to-right" evidence="13">
        <dbReference type="Rhea" id="RHEA:60373"/>
    </physiologicalReaction>
</comment>
<evidence type="ECO:0000256" key="2">
    <source>
        <dbReference type="ARBA" id="ARBA00010992"/>
    </source>
</evidence>
<evidence type="ECO:0000256" key="3">
    <source>
        <dbReference type="ARBA" id="ARBA00011738"/>
    </source>
</evidence>
<evidence type="ECO:0000256" key="12">
    <source>
        <dbReference type="ARBA" id="ARBA00044668"/>
    </source>
</evidence>
<dbReference type="Proteomes" id="UP001165065">
    <property type="component" value="Unassembled WGS sequence"/>
</dbReference>
<dbReference type="InterPro" id="IPR050814">
    <property type="entry name" value="Myo-inositol_Transporter"/>
</dbReference>
<comment type="catalytic activity">
    <reaction evidence="9">
        <text>D-glucose(out) = D-glucose(in)</text>
        <dbReference type="Rhea" id="RHEA:60376"/>
        <dbReference type="ChEBI" id="CHEBI:4167"/>
    </reaction>
    <physiologicalReaction direction="left-to-right" evidence="9">
        <dbReference type="Rhea" id="RHEA:60377"/>
    </physiologicalReaction>
</comment>
<evidence type="ECO:0000256" key="10">
    <source>
        <dbReference type="ARBA" id="ARBA00044656"/>
    </source>
</evidence>
<feature type="transmembrane region" description="Helical" evidence="16">
    <location>
        <begin position="73"/>
        <end position="93"/>
    </location>
</feature>
<comment type="subcellular location">
    <subcellularLocation>
        <location evidence="1">Membrane</location>
        <topology evidence="1">Multi-pass membrane protein</topology>
    </subcellularLocation>
</comment>
<keyword evidence="6 16" id="KW-1133">Transmembrane helix</keyword>
<dbReference type="PROSITE" id="PS00216">
    <property type="entry name" value="SUGAR_TRANSPORT_1"/>
    <property type="match status" value="1"/>
</dbReference>
<dbReference type="PRINTS" id="PR00171">
    <property type="entry name" value="SUGRTRNSPORT"/>
</dbReference>
<gene>
    <name evidence="18" type="ORF">TrCOL_g5892</name>
</gene>
<evidence type="ECO:0000256" key="5">
    <source>
        <dbReference type="ARBA" id="ARBA00022692"/>
    </source>
</evidence>
<evidence type="ECO:0000256" key="7">
    <source>
        <dbReference type="ARBA" id="ARBA00023136"/>
    </source>
</evidence>
<dbReference type="Gene3D" id="1.20.1250.20">
    <property type="entry name" value="MFS general substrate transporter like domains"/>
    <property type="match status" value="2"/>
</dbReference>
<dbReference type="InterPro" id="IPR005828">
    <property type="entry name" value="MFS_sugar_transport-like"/>
</dbReference>
<evidence type="ECO:0000256" key="4">
    <source>
        <dbReference type="ARBA" id="ARBA00022448"/>
    </source>
</evidence>
<comment type="similarity">
    <text evidence="2">Belongs to the major facilitator superfamily. Sugar transporter (TC 2.A.1.1) family.</text>
</comment>
<feature type="transmembrane region" description="Helical" evidence="16">
    <location>
        <begin position="134"/>
        <end position="155"/>
    </location>
</feature>
<dbReference type="OrthoDB" id="6339427at2759"/>
<dbReference type="SUPFAM" id="SSF103473">
    <property type="entry name" value="MFS general substrate transporter"/>
    <property type="match status" value="1"/>
</dbReference>
<dbReference type="PANTHER" id="PTHR48020:SF12">
    <property type="entry name" value="PROTON MYO-INOSITOL COTRANSPORTER"/>
    <property type="match status" value="1"/>
</dbReference>
<keyword evidence="7 16" id="KW-0472">Membrane</keyword>
<dbReference type="InterPro" id="IPR036259">
    <property type="entry name" value="MFS_trans_sf"/>
</dbReference>
<evidence type="ECO:0000256" key="13">
    <source>
        <dbReference type="ARBA" id="ARBA00044710"/>
    </source>
</evidence>
<dbReference type="AlphaFoldDB" id="A0A9W7LFS9"/>
<feature type="domain" description="Major facilitator superfamily (MFS) profile" evidence="17">
    <location>
        <begin position="7"/>
        <end position="471"/>
    </location>
</feature>
<feature type="transmembrane region" description="Helical" evidence="16">
    <location>
        <begin position="239"/>
        <end position="259"/>
    </location>
</feature>